<name>A0ABR3CY86_NEUIN</name>
<sequence length="63" mass="7193">MSEPAVLTALRKPWRAAQLSTPRHPRLELKSGRDDGTYNDNDDQVYDKQCHGSMEESPPPDQR</sequence>
<evidence type="ECO:0000313" key="2">
    <source>
        <dbReference type="EMBL" id="KAL0465413.1"/>
    </source>
</evidence>
<feature type="region of interest" description="Disordered" evidence="1">
    <location>
        <begin position="17"/>
        <end position="63"/>
    </location>
</feature>
<comment type="caution">
    <text evidence="2">The sequence shown here is derived from an EMBL/GenBank/DDBJ whole genome shotgun (WGS) entry which is preliminary data.</text>
</comment>
<protein>
    <submittedName>
        <fullName evidence="2">Uncharacterized protein</fullName>
    </submittedName>
</protein>
<proteinExistence type="predicted"/>
<dbReference type="Proteomes" id="UP001451303">
    <property type="component" value="Unassembled WGS sequence"/>
</dbReference>
<accession>A0ABR3CY86</accession>
<evidence type="ECO:0000313" key="3">
    <source>
        <dbReference type="Proteomes" id="UP001451303"/>
    </source>
</evidence>
<evidence type="ECO:0000256" key="1">
    <source>
        <dbReference type="SAM" id="MobiDB-lite"/>
    </source>
</evidence>
<dbReference type="EMBL" id="JAVLET010000017">
    <property type="protein sequence ID" value="KAL0465413.1"/>
    <property type="molecule type" value="Genomic_DNA"/>
</dbReference>
<keyword evidence="3" id="KW-1185">Reference proteome</keyword>
<reference evidence="2 3" key="1">
    <citation type="submission" date="2023-09" db="EMBL/GenBank/DDBJ databases">
        <title>Multi-omics analysis of a traditional fermented food reveals byproduct-associated fungal strains for waste-to-food upcycling.</title>
        <authorList>
            <consortium name="Lawrence Berkeley National Laboratory"/>
            <person name="Rekdal V.M."/>
            <person name="Villalobos-Escobedo J.M."/>
            <person name="Rodriguez-Valeron N."/>
            <person name="Garcia M.O."/>
            <person name="Vasquez D.P."/>
            <person name="Damayanti I."/>
            <person name="Sorensen P.M."/>
            <person name="Baidoo E.E."/>
            <person name="De Carvalho A.C."/>
            <person name="Riley R."/>
            <person name="Lipzen A."/>
            <person name="He G."/>
            <person name="Yan M."/>
            <person name="Haridas S."/>
            <person name="Daum C."/>
            <person name="Yoshinaga Y."/>
            <person name="Ng V."/>
            <person name="Grigoriev I.V."/>
            <person name="Munk R."/>
            <person name="Nuraida L."/>
            <person name="Wijaya C.H."/>
            <person name="Morales P.-C."/>
            <person name="Keasling J.D."/>
        </authorList>
    </citation>
    <scope>NUCLEOTIDE SEQUENCE [LARGE SCALE GENOMIC DNA]</scope>
    <source>
        <strain evidence="2 3">FGSC 2613</strain>
    </source>
</reference>
<feature type="compositionally biased region" description="Basic and acidic residues" evidence="1">
    <location>
        <begin position="25"/>
        <end position="36"/>
    </location>
</feature>
<gene>
    <name evidence="2" type="ORF">QR685DRAFT_453206</name>
</gene>
<feature type="compositionally biased region" description="Basic and acidic residues" evidence="1">
    <location>
        <begin position="45"/>
        <end position="54"/>
    </location>
</feature>
<organism evidence="2 3">
    <name type="scientific">Neurospora intermedia</name>
    <dbReference type="NCBI Taxonomy" id="5142"/>
    <lineage>
        <taxon>Eukaryota</taxon>
        <taxon>Fungi</taxon>
        <taxon>Dikarya</taxon>
        <taxon>Ascomycota</taxon>
        <taxon>Pezizomycotina</taxon>
        <taxon>Sordariomycetes</taxon>
        <taxon>Sordariomycetidae</taxon>
        <taxon>Sordariales</taxon>
        <taxon>Sordariaceae</taxon>
        <taxon>Neurospora</taxon>
    </lineage>
</organism>